<keyword evidence="5" id="KW-0611">Plant defense</keyword>
<keyword evidence="3" id="KW-0677">Repeat</keyword>
<evidence type="ECO:0000256" key="2">
    <source>
        <dbReference type="ARBA" id="ARBA00022614"/>
    </source>
</evidence>
<dbReference type="Pfam" id="PF23598">
    <property type="entry name" value="LRR_14"/>
    <property type="match status" value="1"/>
</dbReference>
<dbReference type="PRINTS" id="PR00364">
    <property type="entry name" value="DISEASERSIST"/>
</dbReference>
<dbReference type="EnsemblPlants" id="KQL00377">
    <property type="protein sequence ID" value="KQL00377"/>
    <property type="gene ID" value="SETIT_013219mg"/>
</dbReference>
<dbReference type="GO" id="GO:0043531">
    <property type="term" value="F:ADP binding"/>
    <property type="evidence" value="ECO:0007669"/>
    <property type="project" value="InterPro"/>
</dbReference>
<evidence type="ECO:0000256" key="6">
    <source>
        <dbReference type="ARBA" id="ARBA00023054"/>
    </source>
</evidence>
<accession>K3YG51</accession>
<evidence type="ECO:0000256" key="5">
    <source>
        <dbReference type="ARBA" id="ARBA00022821"/>
    </source>
</evidence>
<dbReference type="Gene3D" id="1.10.10.10">
    <property type="entry name" value="Winged helix-like DNA-binding domain superfamily/Winged helix DNA-binding domain"/>
    <property type="match status" value="1"/>
</dbReference>
<dbReference type="CDD" id="cd14798">
    <property type="entry name" value="RX-CC_like"/>
    <property type="match status" value="1"/>
</dbReference>
<feature type="domain" description="NB-ARC" evidence="8">
    <location>
        <begin position="170"/>
        <end position="337"/>
    </location>
</feature>
<dbReference type="RefSeq" id="XP_004972564.1">
    <property type="nucleotide sequence ID" value="XM_004972507.4"/>
</dbReference>
<dbReference type="Proteomes" id="UP000004995">
    <property type="component" value="Unassembled WGS sequence"/>
</dbReference>
<evidence type="ECO:0000256" key="4">
    <source>
        <dbReference type="ARBA" id="ARBA00022741"/>
    </source>
</evidence>
<dbReference type="InterPro" id="IPR002182">
    <property type="entry name" value="NB-ARC"/>
</dbReference>
<dbReference type="SUPFAM" id="SSF52540">
    <property type="entry name" value="P-loop containing nucleoside triphosphate hydrolases"/>
    <property type="match status" value="1"/>
</dbReference>
<reference evidence="13" key="3">
    <citation type="submission" date="2018-08" db="UniProtKB">
        <authorList>
            <consortium name="EnsemblPlants"/>
        </authorList>
    </citation>
    <scope>IDENTIFICATION</scope>
    <source>
        <strain evidence="13">Yugu1</strain>
    </source>
</reference>
<reference evidence="12" key="2">
    <citation type="submission" date="2015-07" db="EMBL/GenBank/DDBJ databases">
        <authorList>
            <person name="Noorani M."/>
        </authorList>
    </citation>
    <scope>NUCLEOTIDE SEQUENCE</scope>
    <source>
        <strain evidence="12">Yugu1</strain>
    </source>
</reference>
<comment type="similarity">
    <text evidence="1">Belongs to the disease resistance NB-LRR family.</text>
</comment>
<dbReference type="GO" id="GO:0042742">
    <property type="term" value="P:defense response to bacterium"/>
    <property type="evidence" value="ECO:0007669"/>
    <property type="project" value="UniProtKB-ARBA"/>
</dbReference>
<evidence type="ECO:0000256" key="7">
    <source>
        <dbReference type="SAM" id="Coils"/>
    </source>
</evidence>
<dbReference type="Gene3D" id="3.80.10.10">
    <property type="entry name" value="Ribonuclease Inhibitor"/>
    <property type="match status" value="1"/>
</dbReference>
<proteinExistence type="inferred from homology"/>
<dbReference type="GO" id="GO:0002758">
    <property type="term" value="P:innate immune response-activating signaling pathway"/>
    <property type="evidence" value="ECO:0007669"/>
    <property type="project" value="UniProtKB-ARBA"/>
</dbReference>
<keyword evidence="2" id="KW-0433">Leucine-rich repeat</keyword>
<feature type="domain" description="Disease resistance N-terminal" evidence="9">
    <location>
        <begin position="13"/>
        <end position="95"/>
    </location>
</feature>
<feature type="domain" description="Disease resistance R13L4/SHOC-2-like LRR" evidence="11">
    <location>
        <begin position="550"/>
        <end position="909"/>
    </location>
</feature>
<dbReference type="InterPro" id="IPR044974">
    <property type="entry name" value="Disease_R_plants"/>
</dbReference>
<organism evidence="12">
    <name type="scientific">Setaria italica</name>
    <name type="common">Foxtail millet</name>
    <name type="synonym">Panicum italicum</name>
    <dbReference type="NCBI Taxonomy" id="4555"/>
    <lineage>
        <taxon>Eukaryota</taxon>
        <taxon>Viridiplantae</taxon>
        <taxon>Streptophyta</taxon>
        <taxon>Embryophyta</taxon>
        <taxon>Tracheophyta</taxon>
        <taxon>Spermatophyta</taxon>
        <taxon>Magnoliopsida</taxon>
        <taxon>Liliopsida</taxon>
        <taxon>Poales</taxon>
        <taxon>Poaceae</taxon>
        <taxon>PACMAD clade</taxon>
        <taxon>Panicoideae</taxon>
        <taxon>Panicodae</taxon>
        <taxon>Paniceae</taxon>
        <taxon>Cenchrinae</taxon>
        <taxon>Setaria</taxon>
    </lineage>
</organism>
<dbReference type="InterPro" id="IPR058922">
    <property type="entry name" value="WHD_DRP"/>
</dbReference>
<dbReference type="Pfam" id="PF23559">
    <property type="entry name" value="WHD_DRP"/>
    <property type="match status" value="1"/>
</dbReference>
<dbReference type="Gene3D" id="1.20.5.4130">
    <property type="match status" value="1"/>
</dbReference>
<evidence type="ECO:0000259" key="9">
    <source>
        <dbReference type="Pfam" id="PF18052"/>
    </source>
</evidence>
<dbReference type="PANTHER" id="PTHR23155:SF906">
    <property type="entry name" value="OS08G0205100 PROTEIN"/>
    <property type="match status" value="1"/>
</dbReference>
<dbReference type="eggNOG" id="KOG4658">
    <property type="taxonomic scope" value="Eukaryota"/>
</dbReference>
<dbReference type="OrthoDB" id="667033at2759"/>
<feature type="coiled-coil region" evidence="7">
    <location>
        <begin position="110"/>
        <end position="137"/>
    </location>
</feature>
<dbReference type="InterPro" id="IPR036388">
    <property type="entry name" value="WH-like_DNA-bd_sf"/>
</dbReference>
<evidence type="ECO:0000313" key="13">
    <source>
        <dbReference type="EnsemblPlants" id="KQL00377"/>
    </source>
</evidence>
<evidence type="ECO:0000259" key="10">
    <source>
        <dbReference type="Pfam" id="PF23559"/>
    </source>
</evidence>
<dbReference type="OMA" id="VVAFQCI"/>
<dbReference type="Gene3D" id="3.40.50.300">
    <property type="entry name" value="P-loop containing nucleotide triphosphate hydrolases"/>
    <property type="match status" value="1"/>
</dbReference>
<dbReference type="InterPro" id="IPR041118">
    <property type="entry name" value="Rx_N"/>
</dbReference>
<evidence type="ECO:0000313" key="14">
    <source>
        <dbReference type="Proteomes" id="UP000004995"/>
    </source>
</evidence>
<dbReference type="HOGENOM" id="CLU_000837_25_0_1"/>
<evidence type="ECO:0000259" key="8">
    <source>
        <dbReference type="Pfam" id="PF00931"/>
    </source>
</evidence>
<evidence type="ECO:0000313" key="12">
    <source>
        <dbReference type="EMBL" id="RCV29575.1"/>
    </source>
</evidence>
<evidence type="ECO:0000256" key="3">
    <source>
        <dbReference type="ARBA" id="ARBA00022737"/>
    </source>
</evidence>
<dbReference type="InterPro" id="IPR032675">
    <property type="entry name" value="LRR_dom_sf"/>
</dbReference>
<evidence type="ECO:0000256" key="1">
    <source>
        <dbReference type="ARBA" id="ARBA00008894"/>
    </source>
</evidence>
<dbReference type="Pfam" id="PF00931">
    <property type="entry name" value="NB-ARC"/>
    <property type="match status" value="1"/>
</dbReference>
<dbReference type="PANTHER" id="PTHR23155">
    <property type="entry name" value="DISEASE RESISTANCE PROTEIN RP"/>
    <property type="match status" value="1"/>
</dbReference>
<dbReference type="InterPro" id="IPR055414">
    <property type="entry name" value="LRR_R13L4/SHOC2-like"/>
</dbReference>
<keyword evidence="14" id="KW-1185">Reference proteome</keyword>
<protein>
    <submittedName>
        <fullName evidence="12 13">Uncharacterized protein</fullName>
    </submittedName>
</protein>
<dbReference type="AlphaFoldDB" id="K3YG51"/>
<dbReference type="SUPFAM" id="SSF52058">
    <property type="entry name" value="L domain-like"/>
    <property type="match status" value="1"/>
</dbReference>
<dbReference type="GO" id="GO:0009626">
    <property type="term" value="P:plant-type hypersensitive response"/>
    <property type="evidence" value="ECO:0007669"/>
    <property type="project" value="UniProtKB-ARBA"/>
</dbReference>
<dbReference type="Gramene" id="KQL00377">
    <property type="protein sequence ID" value="KQL00377"/>
    <property type="gene ID" value="SETIT_013219mg"/>
</dbReference>
<dbReference type="Pfam" id="PF18052">
    <property type="entry name" value="Rx_N"/>
    <property type="match status" value="1"/>
</dbReference>
<keyword evidence="4" id="KW-0547">Nucleotide-binding</keyword>
<reference evidence="12 14" key="1">
    <citation type="journal article" date="2012" name="Nat. Biotechnol.">
        <title>Reference genome sequence of the model plant Setaria.</title>
        <authorList>
            <person name="Bennetzen J.L."/>
            <person name="Schmutz J."/>
            <person name="Wang H."/>
            <person name="Percifield R."/>
            <person name="Hawkins J."/>
            <person name="Pontaroli A.C."/>
            <person name="Estep M."/>
            <person name="Feng L."/>
            <person name="Vaughn J.N."/>
            <person name="Grimwood J."/>
            <person name="Jenkins J."/>
            <person name="Barry K."/>
            <person name="Lindquist E."/>
            <person name="Hellsten U."/>
            <person name="Deshpande S."/>
            <person name="Wang X."/>
            <person name="Wu X."/>
            <person name="Mitros T."/>
            <person name="Triplett J."/>
            <person name="Yang X."/>
            <person name="Ye C.Y."/>
            <person name="Mauro-Herrera M."/>
            <person name="Wang L."/>
            <person name="Li P."/>
            <person name="Sharma M."/>
            <person name="Sharma R."/>
            <person name="Ronald P.C."/>
            <person name="Panaud O."/>
            <person name="Kellogg E.A."/>
            <person name="Brutnell T.P."/>
            <person name="Doust A.N."/>
            <person name="Tuskan G.A."/>
            <person name="Rokhsar D."/>
            <person name="Devos K.M."/>
        </authorList>
    </citation>
    <scope>NUCLEOTIDE SEQUENCE [LARGE SCALE GENOMIC DNA]</scope>
    <source>
        <strain evidence="14">cv. Yugu1</strain>
        <strain evidence="12">Yugu1</strain>
    </source>
</reference>
<evidence type="ECO:0000259" key="11">
    <source>
        <dbReference type="Pfam" id="PF23598"/>
    </source>
</evidence>
<dbReference type="FunFam" id="1.10.10.10:FF:000322">
    <property type="entry name" value="Probable disease resistance protein At1g63360"/>
    <property type="match status" value="1"/>
</dbReference>
<dbReference type="GeneID" id="101774904"/>
<dbReference type="EMBL" id="AGNK02003500">
    <property type="status" value="NOT_ANNOTATED_CDS"/>
    <property type="molecule type" value="Genomic_DNA"/>
</dbReference>
<gene>
    <name evidence="13" type="primary">LOC101774904</name>
    <name evidence="12" type="ORF">SETIT_6G023600v2</name>
</gene>
<dbReference type="EMBL" id="CM003533">
    <property type="protein sequence ID" value="RCV29575.1"/>
    <property type="molecule type" value="Genomic_DNA"/>
</dbReference>
<name>K3YG51_SETIT</name>
<dbReference type="KEGG" id="sita:101774904"/>
<feature type="domain" description="Disease resistance protein winged helix" evidence="10">
    <location>
        <begin position="427"/>
        <end position="500"/>
    </location>
</feature>
<dbReference type="InterPro" id="IPR038005">
    <property type="entry name" value="RX-like_CC"/>
</dbReference>
<keyword evidence="6 7" id="KW-0175">Coiled coil</keyword>
<sequence length="925" mass="105059">MAEKILVSASVGVMNSLLGKLATLMGEKYAKLKDVRKQVAFLHEELSSMAALLEDLADMEDLDNKTKQWRNKVREMSYDIEDCIDEFMHRVGGSCDGKGLLRRLKTLRARHQLANQIQELKIRVQEASARRMRYKLDDCKTRSGGVAVDPRISALYAESSRLVGIDGPKEEVINLLEKQVDDASVQELRVVSIVGFGGLGKTTLANEVYKNFGESFACKAFVSVSQRPDMVVLLKSLVTQILGRGTDICEVNGLIDSLRKYLQDKRYLVVVDDLWDASAWEIIKCAFPEGHYGSKVLTTTRIERVAVTCCNFQWEFVYRMKPLDNHSSRQLFYGRVFGLENTCPHPFEEPSEKILQKCGGLPLAIISIASLLASQSNRSVSQWNCVLNSLRSDLRSNPTLEGMRQILNLSYTHLPHHLKTCLLYIGMYPEDHHIKKDHLVMQWVAEGFVCGIDGRDALEIAGSYFNELVNRSMIIQLVEDRALRRERIYHKVHDMVLDLIVSKSAEENFLCVVENIETVTRRQHCKTRRLSLQLGEAELDKIAPRMSLTHVRSLCISGLRHRSIELSELKFIRVLFVCKVDGLDLTPIGKLFQLRYLNVTSYLELSMQLPKQICGLHHLETLVIGGLLSELPHDIVDLPALSYLKVSVWMAYPDGISKMKSLRTLKGFDPSKQSVDNLRALGELLNLRELRMCFTDDSFPAMETHKDALFYSIQKLLNGNLRHFTVSSLDQRHTGYYDGWNSLCLSDCRLEQLHLQFQFPRLPMWVGQLSTLSNLEIRVDKLSKDDISVLAGLPALAHLVLWARDVPDEVIVFSSSAAFRSLDYFEYRRAGHSFHFQAGAVPKVETLRFQLVAREVKTCGIRLAGVEHLTNLKRVAVGLWYYRSEESSDLPMIEAAIRAFFDGHHPGRPVIHVTSYDFDDASSFM</sequence>
<dbReference type="InterPro" id="IPR027417">
    <property type="entry name" value="P-loop_NTPase"/>
</dbReference>